<sequence length="101" mass="12006">MPLYVIDGSSSSYHLHLLYYSSHSNNIQLELPNYFEHLDHIFYFVLKNMYMVAFKMNWLVFPDRFYFVWCFKTWQLEEAFRAKTVGVKCAAKGCTTVANLD</sequence>
<reference evidence="1" key="2">
    <citation type="journal article" date="2021" name="Genome Biol. Evol.">
        <title>Developing a high-quality reference genome for a parasitic bivalve with doubly uniparental inheritance (Bivalvia: Unionida).</title>
        <authorList>
            <person name="Smith C.H."/>
        </authorList>
    </citation>
    <scope>NUCLEOTIDE SEQUENCE</scope>
    <source>
        <strain evidence="1">CHS0354</strain>
        <tissue evidence="1">Mantle</tissue>
    </source>
</reference>
<reference evidence="1" key="1">
    <citation type="journal article" date="2021" name="Genome Biol. Evol.">
        <title>A High-Quality Reference Genome for a Parasitic Bivalve with Doubly Uniparental Inheritance (Bivalvia: Unionida).</title>
        <authorList>
            <person name="Smith C.H."/>
        </authorList>
    </citation>
    <scope>NUCLEOTIDE SEQUENCE</scope>
    <source>
        <strain evidence="1">CHS0354</strain>
    </source>
</reference>
<comment type="caution">
    <text evidence="1">The sequence shown here is derived from an EMBL/GenBank/DDBJ whole genome shotgun (WGS) entry which is preliminary data.</text>
</comment>
<accession>A0AAE0S0V0</accession>
<protein>
    <submittedName>
        <fullName evidence="1">Uncharacterized protein</fullName>
    </submittedName>
</protein>
<evidence type="ECO:0000313" key="2">
    <source>
        <dbReference type="Proteomes" id="UP001195483"/>
    </source>
</evidence>
<name>A0AAE0S0V0_9BIVA</name>
<reference evidence="1" key="3">
    <citation type="submission" date="2023-05" db="EMBL/GenBank/DDBJ databases">
        <authorList>
            <person name="Smith C.H."/>
        </authorList>
    </citation>
    <scope>NUCLEOTIDE SEQUENCE</scope>
    <source>
        <strain evidence="1">CHS0354</strain>
        <tissue evidence="1">Mantle</tissue>
    </source>
</reference>
<gene>
    <name evidence="1" type="ORF">CHS0354_038923</name>
</gene>
<evidence type="ECO:0000313" key="1">
    <source>
        <dbReference type="EMBL" id="KAK3583312.1"/>
    </source>
</evidence>
<dbReference type="EMBL" id="JAEAOA010002269">
    <property type="protein sequence ID" value="KAK3583312.1"/>
    <property type="molecule type" value="Genomic_DNA"/>
</dbReference>
<organism evidence="1 2">
    <name type="scientific">Potamilus streckersoni</name>
    <dbReference type="NCBI Taxonomy" id="2493646"/>
    <lineage>
        <taxon>Eukaryota</taxon>
        <taxon>Metazoa</taxon>
        <taxon>Spiralia</taxon>
        <taxon>Lophotrochozoa</taxon>
        <taxon>Mollusca</taxon>
        <taxon>Bivalvia</taxon>
        <taxon>Autobranchia</taxon>
        <taxon>Heteroconchia</taxon>
        <taxon>Palaeoheterodonta</taxon>
        <taxon>Unionida</taxon>
        <taxon>Unionoidea</taxon>
        <taxon>Unionidae</taxon>
        <taxon>Ambleminae</taxon>
        <taxon>Lampsilini</taxon>
        <taxon>Potamilus</taxon>
    </lineage>
</organism>
<proteinExistence type="predicted"/>
<dbReference type="AlphaFoldDB" id="A0AAE0S0V0"/>
<dbReference type="Proteomes" id="UP001195483">
    <property type="component" value="Unassembled WGS sequence"/>
</dbReference>
<keyword evidence="2" id="KW-1185">Reference proteome</keyword>